<comment type="caution">
    <text evidence="2">The sequence shown here is derived from an EMBL/GenBank/DDBJ whole genome shotgun (WGS) entry which is preliminary data.</text>
</comment>
<protein>
    <submittedName>
        <fullName evidence="2">Uncharacterized protein</fullName>
    </submittedName>
</protein>
<keyword evidence="3" id="KW-1185">Reference proteome</keyword>
<dbReference type="AlphaFoldDB" id="A0AAE0EX62"/>
<dbReference type="CDD" id="cd15482">
    <property type="entry name" value="Sialidase_non-viral"/>
    <property type="match status" value="1"/>
</dbReference>
<dbReference type="EMBL" id="LGRX02032853">
    <property type="protein sequence ID" value="KAK3243442.1"/>
    <property type="molecule type" value="Genomic_DNA"/>
</dbReference>
<dbReference type="Proteomes" id="UP001190700">
    <property type="component" value="Unassembled WGS sequence"/>
</dbReference>
<evidence type="ECO:0000313" key="3">
    <source>
        <dbReference type="Proteomes" id="UP001190700"/>
    </source>
</evidence>
<name>A0AAE0EX62_9CHLO</name>
<dbReference type="SUPFAM" id="SSF50939">
    <property type="entry name" value="Sialidases"/>
    <property type="match status" value="1"/>
</dbReference>
<feature type="region of interest" description="Disordered" evidence="1">
    <location>
        <begin position="1"/>
        <end position="39"/>
    </location>
</feature>
<sequence length="81" mass="8995">KPKVEAPPEAAGAEEREEEEDESEDSGGGEYSYPSLVQTPDEAIHVAYTFRRETVRYARVTEKWIASGGTIGRHQPMSKKA</sequence>
<feature type="compositionally biased region" description="Acidic residues" evidence="1">
    <location>
        <begin position="15"/>
        <end position="27"/>
    </location>
</feature>
<dbReference type="InterPro" id="IPR036278">
    <property type="entry name" value="Sialidase_sf"/>
</dbReference>
<evidence type="ECO:0000313" key="2">
    <source>
        <dbReference type="EMBL" id="KAK3243442.1"/>
    </source>
</evidence>
<reference evidence="2 3" key="1">
    <citation type="journal article" date="2015" name="Genome Biol. Evol.">
        <title>Comparative Genomics of a Bacterivorous Green Alga Reveals Evolutionary Causalities and Consequences of Phago-Mixotrophic Mode of Nutrition.</title>
        <authorList>
            <person name="Burns J.A."/>
            <person name="Paasch A."/>
            <person name="Narechania A."/>
            <person name="Kim E."/>
        </authorList>
    </citation>
    <scope>NUCLEOTIDE SEQUENCE [LARGE SCALE GENOMIC DNA]</scope>
    <source>
        <strain evidence="2 3">PLY_AMNH</strain>
    </source>
</reference>
<gene>
    <name evidence="2" type="ORF">CYMTET_46908</name>
</gene>
<organism evidence="2 3">
    <name type="scientific">Cymbomonas tetramitiformis</name>
    <dbReference type="NCBI Taxonomy" id="36881"/>
    <lineage>
        <taxon>Eukaryota</taxon>
        <taxon>Viridiplantae</taxon>
        <taxon>Chlorophyta</taxon>
        <taxon>Pyramimonadophyceae</taxon>
        <taxon>Pyramimonadales</taxon>
        <taxon>Pyramimonadaceae</taxon>
        <taxon>Cymbomonas</taxon>
    </lineage>
</organism>
<proteinExistence type="predicted"/>
<accession>A0AAE0EX62</accession>
<evidence type="ECO:0000256" key="1">
    <source>
        <dbReference type="SAM" id="MobiDB-lite"/>
    </source>
</evidence>
<feature type="non-terminal residue" evidence="2">
    <location>
        <position position="1"/>
    </location>
</feature>